<dbReference type="InterPro" id="IPR052261">
    <property type="entry name" value="Glycosyltransferase_13"/>
</dbReference>
<reference evidence="22 23" key="1">
    <citation type="submission" date="2014-07" db="EMBL/GenBank/DDBJ databases">
        <title>Genomic and transcriptomic analysis on Apis cerana provide comprehensive insights into honey bee biology.</title>
        <authorList>
            <person name="Diao Q."/>
            <person name="Sun L."/>
            <person name="Zheng H."/>
            <person name="Zheng H."/>
            <person name="Xu S."/>
            <person name="Wang S."/>
            <person name="Zeng Z."/>
            <person name="Hu F."/>
            <person name="Su S."/>
            <person name="Wu J."/>
        </authorList>
    </citation>
    <scope>NUCLEOTIDE SEQUENCE [LARGE SCALE GENOMIC DNA]</scope>
    <source>
        <tissue evidence="22">Pupae without intestine</tissue>
    </source>
</reference>
<dbReference type="Gene3D" id="3.90.550.10">
    <property type="entry name" value="Spore Coat Polysaccharide Biosynthesis Protein SpsA, Chain A"/>
    <property type="match status" value="1"/>
</dbReference>
<dbReference type="STRING" id="94128.A0A2A3EL29"/>
<organism evidence="22 23">
    <name type="scientific">Apis cerana cerana</name>
    <name type="common">Oriental honeybee</name>
    <dbReference type="NCBI Taxonomy" id="94128"/>
    <lineage>
        <taxon>Eukaryota</taxon>
        <taxon>Metazoa</taxon>
        <taxon>Ecdysozoa</taxon>
        <taxon>Arthropoda</taxon>
        <taxon>Hexapoda</taxon>
        <taxon>Insecta</taxon>
        <taxon>Pterygota</taxon>
        <taxon>Neoptera</taxon>
        <taxon>Endopterygota</taxon>
        <taxon>Hymenoptera</taxon>
        <taxon>Apocrita</taxon>
        <taxon>Aculeata</taxon>
        <taxon>Apoidea</taxon>
        <taxon>Anthophila</taxon>
        <taxon>Apidae</taxon>
        <taxon>Apis</taxon>
    </lineage>
</organism>
<keyword evidence="21" id="KW-0175">Coiled coil</keyword>
<keyword evidence="14" id="KW-1015">Disulfide bond</keyword>
<accession>A0A2A3EL29</accession>
<sequence length="495" mass="57781">MPDTSDEVTPGPAMRNRSVTVIFGSLVLWGLITYFLISDQPVSKERDIARISNQISKLERRVKQEITLNQELLEDIKEDKQQKSNEKVDIINANAYKKQKDVNYVNQDKIFLEKEKTDTEKNNKNAQQIQINSFYSSETSYNVPMKGKLLDGSPIIAILVFSCNRITVQRCLDQLIKYRPSIEQFPIIVSEDCQHRQTAEVIARYGNQIIHIQQPDQSDIEVPPKEKKFKGYFKIARHYGWALNYVFFQLRYDTVIIVEDDLDIAPDFFEYFLGTYPLLISDNSLWCVSAWNDNGKAGLVDEKAADILYRTDFFPGLGWMLTRQLWTELSPKWPKAYWDDWIRQPEQRRNRACIRPEISRTRTFGKTGVSNGMFYERHLKYIKLNTEFVYFTKMNLTYLLKDNYDINFVNEVYQSTVVSFSELKSGKVVAPGTVRIPYYSRQAYKNTAKQFGLMDDFRSGVPRTGYRGVVTFFYKGRRVHLAPSANWNGYDITWS</sequence>
<dbReference type="EC" id="2.4.1.101" evidence="17 20"/>
<name>A0A2A3EL29_APICC</name>
<dbReference type="Pfam" id="PF03071">
    <property type="entry name" value="GNT-I"/>
    <property type="match status" value="1"/>
</dbReference>
<comment type="catalytic activity">
    <reaction evidence="19 20">
        <text>N(4)-(alpha-D-Man-(1-&gt;3)-[alpha-D-Man-(1-&gt;3)-[alpha-D-Man-(1-&gt;6)]-alpha-D-Man-(1-&gt;6)]-beta-D-Man-(1-&gt;4)-beta-D-GlcNAc-(1-&gt;4)-beta-D-GlcNAc)-L-asparaginyl-[protein] (N-glucan mannose isomer 5A1,2) + UDP-N-acetyl-alpha-D-glucosamine = N(4)-{beta-D-GlcNAc-(1-&gt;2)-alpha-D-Man-(1-&gt;3)-[alpha-D-Man-(1-&gt;3)-[alpha-D-Man-(1-&gt;6)]-alpha-D-Man-(1-&gt;6)]-beta-D-Man-(1-&gt;4)-beta-D-GlcNAc-(1-&gt;4)-beta-D-GlcNAc}-L-asparaginyl-[protein] + UDP + H(+)</text>
        <dbReference type="Rhea" id="RHEA:11456"/>
        <dbReference type="Rhea" id="RHEA-COMP:14367"/>
        <dbReference type="Rhea" id="RHEA-COMP:14368"/>
        <dbReference type="ChEBI" id="CHEBI:15378"/>
        <dbReference type="ChEBI" id="CHEBI:57705"/>
        <dbReference type="ChEBI" id="CHEBI:58223"/>
        <dbReference type="ChEBI" id="CHEBI:59087"/>
        <dbReference type="ChEBI" id="CHEBI:60625"/>
        <dbReference type="EC" id="2.4.1.101"/>
    </reaction>
</comment>
<evidence type="ECO:0000256" key="8">
    <source>
        <dbReference type="ARBA" id="ARBA00022692"/>
    </source>
</evidence>
<evidence type="ECO:0000256" key="16">
    <source>
        <dbReference type="ARBA" id="ARBA00037706"/>
    </source>
</evidence>
<evidence type="ECO:0000256" key="9">
    <source>
        <dbReference type="ARBA" id="ARBA00022723"/>
    </source>
</evidence>
<evidence type="ECO:0000256" key="14">
    <source>
        <dbReference type="ARBA" id="ARBA00023157"/>
    </source>
</evidence>
<comment type="function">
    <text evidence="16 20">Initiates complex N-linked carbohydrate formation. Essential for the conversion of high-mannose to hybrid and complex N-glycans.</text>
</comment>
<keyword evidence="9 20" id="KW-0479">Metal-binding</keyword>
<gene>
    <name evidence="22" type="ORF">APICC_02771</name>
</gene>
<dbReference type="PANTHER" id="PTHR10468:SF0">
    <property type="entry name" value="ALPHA-1,3-MANNOSYL-GLYCOPROTEIN 2-BETA-N-ACETYLGLUCOSAMINYLTRANSFERASE"/>
    <property type="match status" value="1"/>
</dbReference>
<dbReference type="GO" id="GO:0048471">
    <property type="term" value="C:perinuclear region of cytoplasm"/>
    <property type="evidence" value="ECO:0007669"/>
    <property type="project" value="UniProtKB-SubCell"/>
</dbReference>
<dbReference type="Proteomes" id="UP000242457">
    <property type="component" value="Unassembled WGS sequence"/>
</dbReference>
<dbReference type="UniPathway" id="UPA00378"/>
<evidence type="ECO:0000256" key="4">
    <source>
        <dbReference type="ARBA" id="ARBA00006492"/>
    </source>
</evidence>
<evidence type="ECO:0000256" key="17">
    <source>
        <dbReference type="ARBA" id="ARBA00038949"/>
    </source>
</evidence>
<comment type="cofactor">
    <cofactor evidence="20">
        <name>Mn(2+)</name>
        <dbReference type="ChEBI" id="CHEBI:29035"/>
    </cofactor>
    <text evidence="20">The cofactor is mostly bound to the substrate.</text>
</comment>
<evidence type="ECO:0000256" key="12">
    <source>
        <dbReference type="ARBA" id="ARBA00023034"/>
    </source>
</evidence>
<keyword evidence="8 20" id="KW-0812">Transmembrane</keyword>
<keyword evidence="13 20" id="KW-0472">Membrane</keyword>
<keyword evidence="15 20" id="KW-0464">Manganese</keyword>
<evidence type="ECO:0000256" key="18">
    <source>
        <dbReference type="ARBA" id="ARBA00041712"/>
    </source>
</evidence>
<dbReference type="InterPro" id="IPR029044">
    <property type="entry name" value="Nucleotide-diphossugar_trans"/>
</dbReference>
<dbReference type="CDD" id="cd02514">
    <property type="entry name" value="GT13_GLCNAC-TI"/>
    <property type="match status" value="1"/>
</dbReference>
<evidence type="ECO:0000256" key="6">
    <source>
        <dbReference type="ARBA" id="ARBA00022676"/>
    </source>
</evidence>
<keyword evidence="6 20" id="KW-0328">Glycosyltransferase</keyword>
<evidence type="ECO:0000256" key="3">
    <source>
        <dbReference type="ARBA" id="ARBA00004922"/>
    </source>
</evidence>
<evidence type="ECO:0000256" key="15">
    <source>
        <dbReference type="ARBA" id="ARBA00023211"/>
    </source>
</evidence>
<evidence type="ECO:0000256" key="1">
    <source>
        <dbReference type="ARBA" id="ARBA00004323"/>
    </source>
</evidence>
<proteinExistence type="inferred from homology"/>
<evidence type="ECO:0000256" key="10">
    <source>
        <dbReference type="ARBA" id="ARBA00022968"/>
    </source>
</evidence>
<dbReference type="EMBL" id="KZ288226">
    <property type="protein sequence ID" value="PBC31896.1"/>
    <property type="molecule type" value="Genomic_DNA"/>
</dbReference>
<evidence type="ECO:0000313" key="23">
    <source>
        <dbReference type="Proteomes" id="UP000242457"/>
    </source>
</evidence>
<feature type="coiled-coil region" evidence="21">
    <location>
        <begin position="48"/>
        <end position="129"/>
    </location>
</feature>
<comment type="subcellular location">
    <subcellularLocation>
        <location evidence="2">Cytoplasm</location>
        <location evidence="2">Perinuclear region</location>
    </subcellularLocation>
    <subcellularLocation>
        <location evidence="1 20">Golgi apparatus membrane</location>
        <topology evidence="1 20">Single-pass type II membrane protein</topology>
    </subcellularLocation>
</comment>
<comment type="similarity">
    <text evidence="4 20">Belongs to the glycosyltransferase 13 family.</text>
</comment>
<dbReference type="InterPro" id="IPR004139">
    <property type="entry name" value="Glyco_trans_13"/>
</dbReference>
<dbReference type="SUPFAM" id="SSF53448">
    <property type="entry name" value="Nucleotide-diphospho-sugar transferases"/>
    <property type="match status" value="1"/>
</dbReference>
<evidence type="ECO:0000256" key="5">
    <source>
        <dbReference type="ARBA" id="ARBA00022490"/>
    </source>
</evidence>
<dbReference type="FunFam" id="3.10.180.20:FF:000001">
    <property type="entry name" value="alpha-1,3-mannosyl-glycoprotein 2-beta-N-acetylglucosaminyltransferase"/>
    <property type="match status" value="1"/>
</dbReference>
<dbReference type="AlphaFoldDB" id="A0A2A3EL29"/>
<protein>
    <recommendedName>
        <fullName evidence="17 20">Alpha-1,3-mannosyl-glycoprotein 2-beta-N-acetylglucosaminyltransferase</fullName>
        <shortName evidence="20">GNT-I</shortName>
        <shortName evidence="20">GlcNAc-T I</shortName>
        <ecNumber evidence="17 20">2.4.1.101</ecNumber>
    </recommendedName>
    <alternativeName>
        <fullName evidence="18 20">N-glycosyl-oligosaccharide-glycoprotein N-acetylglucosaminyltransferase I</fullName>
    </alternativeName>
</protein>
<keyword evidence="10 20" id="KW-0735">Signal-anchor</keyword>
<dbReference type="GO" id="GO:0006487">
    <property type="term" value="P:protein N-linked glycosylation"/>
    <property type="evidence" value="ECO:0007669"/>
    <property type="project" value="TreeGrafter"/>
</dbReference>
<evidence type="ECO:0000256" key="7">
    <source>
        <dbReference type="ARBA" id="ARBA00022679"/>
    </source>
</evidence>
<dbReference type="Gene3D" id="3.10.180.20">
    <property type="entry name" value="N-Acetylglucosaminyltransferase I, Domain 2"/>
    <property type="match status" value="1"/>
</dbReference>
<evidence type="ECO:0000256" key="11">
    <source>
        <dbReference type="ARBA" id="ARBA00022989"/>
    </source>
</evidence>
<dbReference type="OrthoDB" id="440755at2759"/>
<dbReference type="FunFam" id="3.90.550.10:FF:000055">
    <property type="entry name" value="Alpha-1,3-mannosyl-glycoprotein 2-beta-N-acetylglucosaminyltransferase"/>
    <property type="match status" value="1"/>
</dbReference>
<feature type="transmembrane region" description="Helical" evidence="20">
    <location>
        <begin position="20"/>
        <end position="37"/>
    </location>
</feature>
<keyword evidence="5" id="KW-0963">Cytoplasm</keyword>
<evidence type="ECO:0000256" key="21">
    <source>
        <dbReference type="SAM" id="Coils"/>
    </source>
</evidence>
<keyword evidence="7 22" id="KW-0808">Transferase</keyword>
<evidence type="ECO:0000256" key="2">
    <source>
        <dbReference type="ARBA" id="ARBA00004556"/>
    </source>
</evidence>
<dbReference type="GO" id="GO:0000139">
    <property type="term" value="C:Golgi membrane"/>
    <property type="evidence" value="ECO:0007669"/>
    <property type="project" value="UniProtKB-SubCell"/>
</dbReference>
<keyword evidence="12 20" id="KW-0333">Golgi apparatus</keyword>
<evidence type="ECO:0000256" key="20">
    <source>
        <dbReference type="RuleBase" id="RU368119"/>
    </source>
</evidence>
<evidence type="ECO:0000313" key="22">
    <source>
        <dbReference type="EMBL" id="PBC31896.1"/>
    </source>
</evidence>
<dbReference type="GO" id="GO:0003827">
    <property type="term" value="F:alpha-1,3-mannosylglycoprotein 2-beta-N-acetylglucosaminyltransferase activity"/>
    <property type="evidence" value="ECO:0007669"/>
    <property type="project" value="UniProtKB-UniRule"/>
</dbReference>
<dbReference type="PANTHER" id="PTHR10468">
    <property type="entry name" value="PROTEIN O-LINKED-MANNOSE BETA-1,2-N-ACETYLGLUCOSAMINYLTRANSFERASE 1/ALPHA-1,3-MANNOSYL-GLYCOPROTEIN 2-BETA-N-ACETYLGLUCOSAMINYLTRANSFERASE"/>
    <property type="match status" value="1"/>
</dbReference>
<evidence type="ECO:0000256" key="13">
    <source>
        <dbReference type="ARBA" id="ARBA00023136"/>
    </source>
</evidence>
<keyword evidence="23" id="KW-1185">Reference proteome</keyword>
<evidence type="ECO:0000256" key="19">
    <source>
        <dbReference type="ARBA" id="ARBA00049421"/>
    </source>
</evidence>
<dbReference type="GO" id="GO:0030145">
    <property type="term" value="F:manganese ion binding"/>
    <property type="evidence" value="ECO:0007669"/>
    <property type="project" value="UniProtKB-UniRule"/>
</dbReference>
<comment type="pathway">
    <text evidence="3 20">Protein modification; protein glycosylation.</text>
</comment>
<keyword evidence="11 20" id="KW-1133">Transmembrane helix</keyword>